<dbReference type="InterPro" id="IPR053710">
    <property type="entry name" value="Arylamine_NAT_domain_sf"/>
</dbReference>
<dbReference type="SUPFAM" id="SSF54001">
    <property type="entry name" value="Cysteine proteinases"/>
    <property type="match status" value="1"/>
</dbReference>
<evidence type="ECO:0008006" key="4">
    <source>
        <dbReference type="Google" id="ProtNLM"/>
    </source>
</evidence>
<dbReference type="Proteomes" id="UP001500575">
    <property type="component" value="Unassembled WGS sequence"/>
</dbReference>
<accession>A0ABN2XVL0</accession>
<dbReference type="PANTHER" id="PTHR11786:SF0">
    <property type="entry name" value="ARYLAMINE N-ACETYLTRANSFERASE 4-RELATED"/>
    <property type="match status" value="1"/>
</dbReference>
<dbReference type="Pfam" id="PF00797">
    <property type="entry name" value="Acetyltransf_2"/>
    <property type="match status" value="1"/>
</dbReference>
<proteinExistence type="inferred from homology"/>
<organism evidence="2 3">
    <name type="scientific">Nocardioides bigeumensis</name>
    <dbReference type="NCBI Taxonomy" id="433657"/>
    <lineage>
        <taxon>Bacteria</taxon>
        <taxon>Bacillati</taxon>
        <taxon>Actinomycetota</taxon>
        <taxon>Actinomycetes</taxon>
        <taxon>Propionibacteriales</taxon>
        <taxon>Nocardioidaceae</taxon>
        <taxon>Nocardioides</taxon>
    </lineage>
</organism>
<gene>
    <name evidence="2" type="ORF">GCM10009843_07780</name>
</gene>
<dbReference type="RefSeq" id="WP_344302310.1">
    <property type="nucleotide sequence ID" value="NZ_BAAAQQ010000002.1"/>
</dbReference>
<comment type="caution">
    <text evidence="2">The sequence shown here is derived from an EMBL/GenBank/DDBJ whole genome shotgun (WGS) entry which is preliminary data.</text>
</comment>
<keyword evidence="3" id="KW-1185">Reference proteome</keyword>
<dbReference type="InterPro" id="IPR038765">
    <property type="entry name" value="Papain-like_cys_pep_sf"/>
</dbReference>
<evidence type="ECO:0000313" key="3">
    <source>
        <dbReference type="Proteomes" id="UP001500575"/>
    </source>
</evidence>
<comment type="similarity">
    <text evidence="1">Belongs to the arylamine N-acetyltransferase family.</text>
</comment>
<sequence length="244" mass="26690">MTALPPALTDDHKAYLGRLGFDTPPPATLESLVALHRAHLDAVPYENLDIMLGRPASTEPADVVARLGRGGRAGYCFHQNGALGSLLVALGYDVDRRHGHVWTDPGHRFDTSLNHLVLLVRRLPTDDHLSGTWWPDVGLGEGFRDPVPLTAGQVRDPSLDFEVMEVTDEGWSFRGGVDTVRGCVATHVGLDGDSTRDLSGFDEWREVLADGQRLPLDDVPLDDLRALWDRTAAAHRAWVAAGRL</sequence>
<reference evidence="2 3" key="1">
    <citation type="journal article" date="2019" name="Int. J. Syst. Evol. Microbiol.">
        <title>The Global Catalogue of Microorganisms (GCM) 10K type strain sequencing project: providing services to taxonomists for standard genome sequencing and annotation.</title>
        <authorList>
            <consortium name="The Broad Institute Genomics Platform"/>
            <consortium name="The Broad Institute Genome Sequencing Center for Infectious Disease"/>
            <person name="Wu L."/>
            <person name="Ma J."/>
        </authorList>
    </citation>
    <scope>NUCLEOTIDE SEQUENCE [LARGE SCALE GENOMIC DNA]</scope>
    <source>
        <strain evidence="2 3">JCM 16021</strain>
    </source>
</reference>
<dbReference type="InterPro" id="IPR001447">
    <property type="entry name" value="Arylamine_N-AcTrfase"/>
</dbReference>
<dbReference type="PANTHER" id="PTHR11786">
    <property type="entry name" value="N-HYDROXYARYLAMINE O-ACETYLTRANSFERASE"/>
    <property type="match status" value="1"/>
</dbReference>
<name>A0ABN2XVL0_9ACTN</name>
<dbReference type="Gene3D" id="3.30.2140.20">
    <property type="match status" value="1"/>
</dbReference>
<evidence type="ECO:0000313" key="2">
    <source>
        <dbReference type="EMBL" id="GAA2117104.1"/>
    </source>
</evidence>
<evidence type="ECO:0000256" key="1">
    <source>
        <dbReference type="ARBA" id="ARBA00006547"/>
    </source>
</evidence>
<dbReference type="EMBL" id="BAAAQQ010000002">
    <property type="protein sequence ID" value="GAA2117104.1"/>
    <property type="molecule type" value="Genomic_DNA"/>
</dbReference>
<protein>
    <recommendedName>
        <fullName evidence="4">Arylamine N-acetyltransferase</fullName>
    </recommendedName>
</protein>